<organism evidence="1 2">
    <name type="scientific">Aquimarina gracilis</name>
    <dbReference type="NCBI Taxonomy" id="874422"/>
    <lineage>
        <taxon>Bacteria</taxon>
        <taxon>Pseudomonadati</taxon>
        <taxon>Bacteroidota</taxon>
        <taxon>Flavobacteriia</taxon>
        <taxon>Flavobacteriales</taxon>
        <taxon>Flavobacteriaceae</taxon>
        <taxon>Aquimarina</taxon>
    </lineage>
</organism>
<sequence>MRTSNDRDNLLYQEAWPRITYAFLSVIKEQGTTVHLDEDDALFKIGDSSYDFAFIE</sequence>
<gene>
    <name evidence="1" type="ORF">U6A24_06520</name>
</gene>
<protein>
    <submittedName>
        <fullName evidence="1">Uncharacterized protein</fullName>
    </submittedName>
</protein>
<dbReference type="EMBL" id="JAYKLX010000003">
    <property type="protein sequence ID" value="MEB3345104.1"/>
    <property type="molecule type" value="Genomic_DNA"/>
</dbReference>
<dbReference type="RefSeq" id="WP_324179138.1">
    <property type="nucleotide sequence ID" value="NZ_BAABAW010000008.1"/>
</dbReference>
<evidence type="ECO:0000313" key="1">
    <source>
        <dbReference type="EMBL" id="MEB3345104.1"/>
    </source>
</evidence>
<reference evidence="1 2" key="1">
    <citation type="journal article" date="2013" name="Int. J. Syst. Evol. Microbiol.">
        <title>Aquimarina gracilis sp. nov., isolated from the gut microflora of a mussel, Mytilus coruscus, and emended description of Aquimarina spongiae.</title>
        <authorList>
            <person name="Park S.C."/>
            <person name="Choe H.N."/>
            <person name="Baik K.S."/>
            <person name="Seong C.N."/>
        </authorList>
    </citation>
    <scope>NUCLEOTIDE SEQUENCE [LARGE SCALE GENOMIC DNA]</scope>
    <source>
        <strain evidence="1 2">PSC32</strain>
    </source>
</reference>
<accession>A0ABU5ZSQ1</accession>
<proteinExistence type="predicted"/>
<dbReference type="Proteomes" id="UP001327027">
    <property type="component" value="Unassembled WGS sequence"/>
</dbReference>
<name>A0ABU5ZSQ1_9FLAO</name>
<evidence type="ECO:0000313" key="2">
    <source>
        <dbReference type="Proteomes" id="UP001327027"/>
    </source>
</evidence>
<comment type="caution">
    <text evidence="1">The sequence shown here is derived from an EMBL/GenBank/DDBJ whole genome shotgun (WGS) entry which is preliminary data.</text>
</comment>
<keyword evidence="2" id="KW-1185">Reference proteome</keyword>